<keyword evidence="1" id="KW-0472">Membrane</keyword>
<dbReference type="AlphaFoldDB" id="A0A5C8I5W6"/>
<protein>
    <submittedName>
        <fullName evidence="2">Uncharacterized protein</fullName>
    </submittedName>
</protein>
<evidence type="ECO:0000256" key="1">
    <source>
        <dbReference type="SAM" id="Phobius"/>
    </source>
</evidence>
<evidence type="ECO:0000313" key="3">
    <source>
        <dbReference type="Proteomes" id="UP000321949"/>
    </source>
</evidence>
<reference evidence="2 3" key="1">
    <citation type="submission" date="2019-08" db="EMBL/GenBank/DDBJ databases">
        <authorList>
            <person name="Dong K."/>
        </authorList>
    </citation>
    <scope>NUCLEOTIDE SEQUENCE [LARGE SCALE GENOMIC DNA]</scope>
    <source>
        <strain evidence="2 3">K-1</strain>
    </source>
</reference>
<dbReference type="Proteomes" id="UP000321949">
    <property type="component" value="Unassembled WGS sequence"/>
</dbReference>
<gene>
    <name evidence="2" type="ORF">FVP74_07430</name>
</gene>
<keyword evidence="1" id="KW-1133">Transmembrane helix</keyword>
<dbReference type="RefSeq" id="WP_147051486.1">
    <property type="nucleotide sequence ID" value="NZ_BKAH01000022.1"/>
</dbReference>
<keyword evidence="3" id="KW-1185">Reference proteome</keyword>
<name>A0A5C8I5W6_9MICO</name>
<dbReference type="EMBL" id="VRSX01000002">
    <property type="protein sequence ID" value="TXK14382.1"/>
    <property type="molecule type" value="Genomic_DNA"/>
</dbReference>
<evidence type="ECO:0000313" key="2">
    <source>
        <dbReference type="EMBL" id="TXK14382.1"/>
    </source>
</evidence>
<organism evidence="2 3">
    <name type="scientific">Microbacterium saccharophilum</name>
    <dbReference type="NCBI Taxonomy" id="1213358"/>
    <lineage>
        <taxon>Bacteria</taxon>
        <taxon>Bacillati</taxon>
        <taxon>Actinomycetota</taxon>
        <taxon>Actinomycetes</taxon>
        <taxon>Micrococcales</taxon>
        <taxon>Microbacteriaceae</taxon>
        <taxon>Microbacterium</taxon>
    </lineage>
</organism>
<feature type="transmembrane region" description="Helical" evidence="1">
    <location>
        <begin position="126"/>
        <end position="151"/>
    </location>
</feature>
<sequence>MSLAVVEITHTEIVRRREDQLARVASVRGRSAGVLGASGVAATLVGTIGDNGGFVLAVTCYLFATVYSVKSMAMSTRTGLTARGIIGRLRDADELQARVRITTELVVELEQSEKILTNIGTATTVAMGWFVAGTALTALVTLVSILLSLGVGR</sequence>
<proteinExistence type="predicted"/>
<accession>A0A5C8I5W6</accession>
<comment type="caution">
    <text evidence="2">The sequence shown here is derived from an EMBL/GenBank/DDBJ whole genome shotgun (WGS) entry which is preliminary data.</text>
</comment>
<keyword evidence="1" id="KW-0812">Transmembrane</keyword>